<gene>
    <name evidence="2" type="ORF">PSALAMII_LOCUS983</name>
</gene>
<proteinExistence type="predicted"/>
<keyword evidence="3" id="KW-1185">Reference proteome</keyword>
<comment type="caution">
    <text evidence="2">The sequence shown here is derived from an EMBL/GenBank/DDBJ whole genome shotgun (WGS) entry which is preliminary data.</text>
</comment>
<reference evidence="2" key="1">
    <citation type="submission" date="2021-07" db="EMBL/GenBank/DDBJ databases">
        <authorList>
            <person name="Branca A.L. A."/>
        </authorList>
    </citation>
    <scope>NUCLEOTIDE SEQUENCE</scope>
</reference>
<organism evidence="2 3">
    <name type="scientific">Penicillium salamii</name>
    <dbReference type="NCBI Taxonomy" id="1612424"/>
    <lineage>
        <taxon>Eukaryota</taxon>
        <taxon>Fungi</taxon>
        <taxon>Dikarya</taxon>
        <taxon>Ascomycota</taxon>
        <taxon>Pezizomycotina</taxon>
        <taxon>Eurotiomycetes</taxon>
        <taxon>Eurotiomycetidae</taxon>
        <taxon>Eurotiales</taxon>
        <taxon>Aspergillaceae</taxon>
        <taxon>Penicillium</taxon>
    </lineage>
</organism>
<dbReference type="OrthoDB" id="10261782at2759"/>
<evidence type="ECO:0000313" key="3">
    <source>
        <dbReference type="Proteomes" id="UP001152649"/>
    </source>
</evidence>
<feature type="compositionally biased region" description="Low complexity" evidence="1">
    <location>
        <begin position="263"/>
        <end position="310"/>
    </location>
</feature>
<dbReference type="EMBL" id="CAJVPG010000033">
    <property type="protein sequence ID" value="CAG8262921.1"/>
    <property type="molecule type" value="Genomic_DNA"/>
</dbReference>
<dbReference type="Proteomes" id="UP001152649">
    <property type="component" value="Unassembled WGS sequence"/>
</dbReference>
<dbReference type="AlphaFoldDB" id="A0A9W4N5N3"/>
<feature type="region of interest" description="Disordered" evidence="1">
    <location>
        <begin position="263"/>
        <end position="344"/>
    </location>
</feature>
<protein>
    <submittedName>
        <fullName evidence="2">Uncharacterized protein</fullName>
    </submittedName>
</protein>
<sequence length="428" mass="47839">MIYCLPSPGYHFFYFLSSFDKRPTMPTHLDASGPRHVNNHHMTGKLCLPLLTSFLHFNLHHLKTHQPHDNMLLASWPSTWPLCFIIHRHPLHATHASGLHHAAFHHIHGSLVSLVLSLSSHFLLHFDILTPSQDTSTTQHATYILLLQCALHLAVHRRRLHATHASGLHYPASHHIAACVISLWLTDHSNTQPHATSMLPLQRALHLAVHRRLPHATQTSGLYYAAFHHIYGLLPYQPHNNMLLSSLPSTLSSTLPFIVAHQTSTSTSTTSTSTTSTSTTSTSTTSSTFTTSTSTSTTSTSTSTTSTSTHQHQHPQHQHPQHQHPQHQHPQHQHPQHQYPQHLGLDPWFSPSYFPQLFCWPSPRQGIYPIAMSVRPRRARDQPISHLPPTSVSTTPCPVRIPAQRVSGTPLPTPGRVENYASLCAGLE</sequence>
<feature type="compositionally biased region" description="Basic residues" evidence="1">
    <location>
        <begin position="311"/>
        <end position="335"/>
    </location>
</feature>
<evidence type="ECO:0000256" key="1">
    <source>
        <dbReference type="SAM" id="MobiDB-lite"/>
    </source>
</evidence>
<evidence type="ECO:0000313" key="2">
    <source>
        <dbReference type="EMBL" id="CAG8262921.1"/>
    </source>
</evidence>
<accession>A0A9W4N5N3</accession>
<name>A0A9W4N5N3_9EURO</name>